<accession>A0A3W4YYL8</accession>
<evidence type="ECO:0000313" key="2">
    <source>
        <dbReference type="Proteomes" id="UP000392867"/>
    </source>
</evidence>
<proteinExistence type="predicted"/>
<reference evidence="1 2" key="1">
    <citation type="submission" date="2019-08" db="EMBL/GenBank/DDBJ databases">
        <title>Identification of Water Treatment Resistant and Multidrug Resistant Urinary Pathogenic Escherichia coli in Wastewater.</title>
        <authorList>
            <person name="Neumann N."/>
        </authorList>
    </citation>
    <scope>NUCLEOTIDE SEQUENCE [LARGE SCALE GENOMIC DNA]</scope>
    <source>
        <strain evidence="1 2">WU2356</strain>
    </source>
</reference>
<protein>
    <submittedName>
        <fullName evidence="1">Uncharacterized protein</fullName>
    </submittedName>
</protein>
<name>A0A3W4YYL8_ECOLX</name>
<dbReference type="AlphaFoldDB" id="A0A3W4YYL8"/>
<sequence>MITSKNNAKAYRFIFLQGISNLFKKQVLTMLKLIFATLTPYIQLNAVVQLIPYTEKNQIHICICHNYSSPI</sequence>
<dbReference type="Proteomes" id="UP000392867">
    <property type="component" value="Unassembled WGS sequence"/>
</dbReference>
<comment type="caution">
    <text evidence="1">The sequence shown here is derived from an EMBL/GenBank/DDBJ whole genome shotgun (WGS) entry which is preliminary data.</text>
</comment>
<gene>
    <name evidence="1" type="ORF">FVB16_00470</name>
</gene>
<organism evidence="1 2">
    <name type="scientific">Escherichia coli</name>
    <dbReference type="NCBI Taxonomy" id="562"/>
    <lineage>
        <taxon>Bacteria</taxon>
        <taxon>Pseudomonadati</taxon>
        <taxon>Pseudomonadota</taxon>
        <taxon>Gammaproteobacteria</taxon>
        <taxon>Enterobacterales</taxon>
        <taxon>Enterobacteriaceae</taxon>
        <taxon>Escherichia</taxon>
    </lineage>
</organism>
<dbReference type="EMBL" id="VOTT01000001">
    <property type="protein sequence ID" value="MPU47364.1"/>
    <property type="molecule type" value="Genomic_DNA"/>
</dbReference>
<evidence type="ECO:0000313" key="1">
    <source>
        <dbReference type="EMBL" id="MPU47364.1"/>
    </source>
</evidence>